<feature type="compositionally biased region" description="Low complexity" evidence="4">
    <location>
        <begin position="1930"/>
        <end position="1941"/>
    </location>
</feature>
<dbReference type="STRING" id="691883.A0A058ZB15"/>
<organism evidence="5">
    <name type="scientific">Fonticula alba</name>
    <name type="common">Slime mold</name>
    <dbReference type="NCBI Taxonomy" id="691883"/>
    <lineage>
        <taxon>Eukaryota</taxon>
        <taxon>Rotosphaerida</taxon>
        <taxon>Fonticulaceae</taxon>
        <taxon>Fonticula</taxon>
    </lineage>
</organism>
<dbReference type="PROSITE" id="PS50297">
    <property type="entry name" value="ANK_REP_REGION"/>
    <property type="match status" value="3"/>
</dbReference>
<evidence type="ECO:0000313" key="6">
    <source>
        <dbReference type="Proteomes" id="UP000030693"/>
    </source>
</evidence>
<feature type="compositionally biased region" description="Acidic residues" evidence="4">
    <location>
        <begin position="859"/>
        <end position="887"/>
    </location>
</feature>
<feature type="region of interest" description="Disordered" evidence="4">
    <location>
        <begin position="1"/>
        <end position="23"/>
    </location>
</feature>
<evidence type="ECO:0008006" key="7">
    <source>
        <dbReference type="Google" id="ProtNLM"/>
    </source>
</evidence>
<dbReference type="eggNOG" id="ENOG502QU61">
    <property type="taxonomic scope" value="Eukaryota"/>
</dbReference>
<feature type="repeat" description="ANK" evidence="3">
    <location>
        <begin position="675"/>
        <end position="699"/>
    </location>
</feature>
<feature type="region of interest" description="Disordered" evidence="4">
    <location>
        <begin position="793"/>
        <end position="887"/>
    </location>
</feature>
<name>A0A058ZB15_FONAL</name>
<dbReference type="GO" id="GO:0000976">
    <property type="term" value="F:transcription cis-regulatory region binding"/>
    <property type="evidence" value="ECO:0007669"/>
    <property type="project" value="TreeGrafter"/>
</dbReference>
<dbReference type="OrthoDB" id="539213at2759"/>
<feature type="compositionally biased region" description="Acidic residues" evidence="4">
    <location>
        <begin position="838"/>
        <end position="849"/>
    </location>
</feature>
<evidence type="ECO:0000256" key="4">
    <source>
        <dbReference type="SAM" id="MobiDB-lite"/>
    </source>
</evidence>
<dbReference type="InterPro" id="IPR050663">
    <property type="entry name" value="Ankyrin-SOCS_Box"/>
</dbReference>
<feature type="compositionally biased region" description="Basic residues" evidence="4">
    <location>
        <begin position="1732"/>
        <end position="1747"/>
    </location>
</feature>
<dbReference type="Pfam" id="PF00023">
    <property type="entry name" value="Ank"/>
    <property type="match status" value="2"/>
</dbReference>
<sequence>MPQPACPWGNHPDSRRPPSPCVSPGPALRAVIDRENHYRTLFAQHRDHADLKDPHLMMIPLFDQAPEALVARDANEEAALGPDGQPLFRMMFADSTEGNRFRKAPGQPVTAGSLAAFHQNWELFTENSLRYVNWDNVVVAGGSVLASLMPVFDPETSSTFMEDADVPSGQVAKARASLQVDSSTRMLIGATATAPGEAISPKRQRYIYHNMLYRSSDIDLFIYGLDEEAARAKLVELYEAISNAIPHAALVFRSKYAVSIVSQFPYRHIQIVLRRYASPAEVLMGFDVDCSSVAFDGRQVYAMPRAHASLVFQRNTIDMSRRSPSYETRLSKYAARGFAVRTPYYDLARVDPQILERSFDRVQGLARLILLERLRSPAAIQNYRDEQRLRRMRNESKDALGSGNSLVGTPSAGGYLRQQIENRLSSDAFLRDRLMGTDISELSDYATVFLPWGPNWNAKSIQTLMEGKDTMLNSPWFDRTKTYHTHPCFVGRMSTVLEDCCGFCPPFPSDFDINESAFVYGSLTFLADDPGRQSIGSFRPITDGDWLEPAFLDESTDLLATAAATGNMALFRQALDLESERFVRERDAARADKVAADRALADALAAVEEAQAGKAAAAASMDLDGPQSPEADEAAWAARLSAARSAHALATVAQDRATKRLEDMIGMRLDSRDSLGRTPLILAVLANRRELVQALLDAGLRSLRAAVLRLRCSGHVEDLTDEADRRLLAELEPCLELPLPEHVQPNLSERAFNGRTPLHFAAHYNRPEILADLLEYNHQVRELLLEARRIREGSAPGVKRARPSSDLQDGDEAKAAAVRHSLAIADSARASSPGTADMDLEEEEEEEGSGSEGSGSEGSDSDGSEGSDGSDSDGSEGSEGSDSDGSELEDMMEMAESDDDADPHVTKTYKVSVASASDPKASVTIREAFVSVDCEDWDGHLTPLHYAVLFGSVACARVLLAHGANASRPCLPFANNDRDAMTPLMLVAFVEDSTIAVSLARLLVEGVDLVPIAQRDVDSPTATRSQPANLVDMLLTSQLNVIGVYAIRLRADLLTDFVGKCFPPEVLAPLLAHVTIGQLNPLSLAIRYGFQLAADFGRRSMPVILREGLGRAAREQLTADTVEALLRLGTPAIVQMSHLNASKELLMAVWTDRRPYSAERGYSSLNLETQPHHLALTARLPRVLELILQALESSLVSIVFQSVSRMPATFRDQLNNVASAYSSSNKRPPPRSRNAPLVADVTFNPAVGLAPACNLVDFVVSAAAEMIYACNHNTEQLASLRAAAPELFDLVDQIYTHTELNTETALNEVDVNSSDVEVADIRAAMRAIKQAMRDEYAAALATLKSSADSTMDDASSSGSDDDESPEPAQASVDIDIDGDLIEQGDHPADHEDFVHERPAPDALLWLAAGDVTGQAMPDSRLSDHDDHVFILRNAIRLRDRQARKVRSPQGLFDTPELFSTTGIHSVLAGMRTRRQILREIARHEALSADSPSTPPGALLTILLHDLAVINYMLGLPAGERADDRDAEHFAALANAQRGGHSTPKVMARLRPDILATANEAIDTVADAARHQRMDAFRRLDDMRRMLATRFGMSTTFTLTYPAAVGPDPQPKRVRRLGFDDPTQLATQLVNEYSNRCWSRITAREADALSKTLTPAAIQAALARELGGQQHITAEPELESFTRRLAASALAVLPATLKRLVTFAAEAAAREANAKALLGLNAAAQSPGSKSTPHARKSAKRHPHRRRMANVSDVARVQFVAGDQPVKGEANEAIYRALFEAVFAGDLDRVADLTDTTKHGASVALVDSRMGGSSKTTPLRVALRFLDHPAPMVELLLSRMASQYRPKLSRAAMRVAAQAASETADSAAKRAARVNNVSLLAAGFAGHDDECSDFSDDDTCYFDEGALSMAMGRDMLASSASMSKAEAAQRAFSRASRANRLAQRAASQKKPDADDPAAAKAERIGHLRFSSTNPVEGFLRQHGFLPAARRRAGHTDAQMAGMHLLNEDMASTFRQSSSHNRWYSRHARRTADSSGQEPLPTLKTLAKWDDRRAPATGDAPAQDFLRHRTSTDAYLGLSPSQSVSLNILNETLFHAAGLPGGEDHALALVLALLNGLRLVEDTVTRLDRLAARLQGHSTYAPPVMQLAERLASNIAADAEDNPLPFAMAVAMGLPQSVLLLLLRRFGAGVNFAVWPLPADVPVAEVRRHTVLTRSSKTSLFLPAAEGGEGIDRSARNMLTLVALSGGPGARPEGFNNIDSPIIGGHGAHHPLSFLPPATVALLAGHEDLARWLATDPAPRQAFAQFWNRTTERRPASELLVRGAPDVARLAEMVPDTERSILRALGREVFLTTAPLERSLFQLDTVLKVAPMGTSSGDSRTEYTTAVSAVTLLNSRPALALLRDILTSAPYSLSSGQLTDLAAIGLALDAEAKPNSLAAWTTSTSEDRPLAVLCTRDVALSPLSLATRLGLTDATAGLLADLHADPSQMDAFRGWTPLHHAAHAHQPAAAALLLDSVVQRAAAAAGPSADAATQLAALRQAIFARSPVSGLSPVHLAAERDAHGVLHEMALALARARFATASPNPGQLLLARAELFHPDHRTAAGGDTSLHVALRFSQFLLACEMILALGLAAAIHALGPAATAANSDTVHTMADALLGLLSGDNASVGAILQATTAASAGSPLAHVDWALLRQALLSENAFGLTPADQLFTTQRMVLGAKAPSGDGSVSNVEDLRAFGTHAILCSGLTRALGVAAPLPTGGTGHFSCSARLFAALHLLASALAFSPVEGHPATAGSAAAARQLIPSPDVREALFHLASQTMLRLERTSSSHHYANPYQNYYSSSSSSDTTPASNGALLVSCFEGSPSRPKVKAPQAFPAHLLNRNLFVPV</sequence>
<dbReference type="PANTHER" id="PTHR24193:SF121">
    <property type="entry name" value="ADA2A-CONTAINING COMPLEX COMPONENT 3, ISOFORM D"/>
    <property type="match status" value="1"/>
</dbReference>
<evidence type="ECO:0000313" key="5">
    <source>
        <dbReference type="EMBL" id="KCV71589.1"/>
    </source>
</evidence>
<dbReference type="Proteomes" id="UP000030693">
    <property type="component" value="Unassembled WGS sequence"/>
</dbReference>
<proteinExistence type="predicted"/>
<keyword evidence="6" id="KW-1185">Reference proteome</keyword>
<dbReference type="PANTHER" id="PTHR24193">
    <property type="entry name" value="ANKYRIN REPEAT PROTEIN"/>
    <property type="match status" value="1"/>
</dbReference>
<dbReference type="GO" id="GO:0045944">
    <property type="term" value="P:positive regulation of transcription by RNA polymerase II"/>
    <property type="evidence" value="ECO:0007669"/>
    <property type="project" value="TreeGrafter"/>
</dbReference>
<dbReference type="GO" id="GO:0005634">
    <property type="term" value="C:nucleus"/>
    <property type="evidence" value="ECO:0007669"/>
    <property type="project" value="TreeGrafter"/>
</dbReference>
<dbReference type="PROSITE" id="PS50088">
    <property type="entry name" value="ANK_REPEAT"/>
    <property type="match status" value="3"/>
</dbReference>
<feature type="repeat" description="ANK" evidence="3">
    <location>
        <begin position="753"/>
        <end position="777"/>
    </location>
</feature>
<evidence type="ECO:0000256" key="1">
    <source>
        <dbReference type="ARBA" id="ARBA00022737"/>
    </source>
</evidence>
<reference evidence="5" key="1">
    <citation type="submission" date="2013-04" db="EMBL/GenBank/DDBJ databases">
        <title>The Genome Sequence of Fonticula alba ATCC 38817.</title>
        <authorList>
            <consortium name="The Broad Institute Genomics Platform"/>
            <person name="Russ C."/>
            <person name="Cuomo C."/>
            <person name="Burger G."/>
            <person name="Gray M.W."/>
            <person name="Holland P.W.H."/>
            <person name="King N."/>
            <person name="Lang F.B.F."/>
            <person name="Roger A.J."/>
            <person name="Ruiz-Trillo I."/>
            <person name="Brown M."/>
            <person name="Walker B."/>
            <person name="Young S."/>
            <person name="Zeng Q."/>
            <person name="Gargeya S."/>
            <person name="Fitzgerald M."/>
            <person name="Haas B."/>
            <person name="Abouelleil A."/>
            <person name="Allen A.W."/>
            <person name="Alvarado L."/>
            <person name="Arachchi H.M."/>
            <person name="Berlin A.M."/>
            <person name="Chapman S.B."/>
            <person name="Gainer-Dewar J."/>
            <person name="Goldberg J."/>
            <person name="Griggs A."/>
            <person name="Gujja S."/>
            <person name="Hansen M."/>
            <person name="Howarth C."/>
            <person name="Imamovic A."/>
            <person name="Ireland A."/>
            <person name="Larimer J."/>
            <person name="McCowan C."/>
            <person name="Murphy C."/>
            <person name="Pearson M."/>
            <person name="Poon T.W."/>
            <person name="Priest M."/>
            <person name="Roberts A."/>
            <person name="Saif S."/>
            <person name="Shea T."/>
            <person name="Sisk P."/>
            <person name="Sykes S."/>
            <person name="Wortman J."/>
            <person name="Nusbaum C."/>
            <person name="Birren B."/>
        </authorList>
    </citation>
    <scope>NUCLEOTIDE SEQUENCE [LARGE SCALE GENOMIC DNA]</scope>
    <source>
        <strain evidence="5">ATCC 38817</strain>
    </source>
</reference>
<feature type="repeat" description="ANK" evidence="3">
    <location>
        <begin position="939"/>
        <end position="967"/>
    </location>
</feature>
<gene>
    <name evidence="5" type="ORF">H696_02528</name>
</gene>
<keyword evidence="1" id="KW-0677">Repeat</keyword>
<dbReference type="InterPro" id="IPR002110">
    <property type="entry name" value="Ankyrin_rpt"/>
</dbReference>
<dbReference type="GeneID" id="20527253"/>
<dbReference type="RefSeq" id="XP_009494712.1">
    <property type="nucleotide sequence ID" value="XM_009496437.1"/>
</dbReference>
<dbReference type="SUPFAM" id="SSF48403">
    <property type="entry name" value="Ankyrin repeat"/>
    <property type="match status" value="2"/>
</dbReference>
<evidence type="ECO:0000256" key="3">
    <source>
        <dbReference type="PROSITE-ProRule" id="PRU00023"/>
    </source>
</evidence>
<accession>A0A058ZB15</accession>
<feature type="region of interest" description="Disordered" evidence="4">
    <location>
        <begin position="1930"/>
        <end position="1959"/>
    </location>
</feature>
<evidence type="ECO:0000256" key="2">
    <source>
        <dbReference type="ARBA" id="ARBA00023043"/>
    </source>
</evidence>
<feature type="region of interest" description="Disordered" evidence="4">
    <location>
        <begin position="1347"/>
        <end position="1369"/>
    </location>
</feature>
<keyword evidence="2 3" id="KW-0040">ANK repeat</keyword>
<dbReference type="InterPro" id="IPR036770">
    <property type="entry name" value="Ankyrin_rpt-contain_sf"/>
</dbReference>
<dbReference type="SMART" id="SM00248">
    <property type="entry name" value="ANK"/>
    <property type="match status" value="8"/>
</dbReference>
<protein>
    <recommendedName>
        <fullName evidence="7">Ankyrin repeat protein</fullName>
    </recommendedName>
</protein>
<dbReference type="EMBL" id="KB932203">
    <property type="protein sequence ID" value="KCV71589.1"/>
    <property type="molecule type" value="Genomic_DNA"/>
</dbReference>
<dbReference type="Gene3D" id="1.25.40.20">
    <property type="entry name" value="Ankyrin repeat-containing domain"/>
    <property type="match status" value="3"/>
</dbReference>
<feature type="compositionally biased region" description="Low complexity" evidence="4">
    <location>
        <begin position="1347"/>
        <end position="1358"/>
    </location>
</feature>
<feature type="region of interest" description="Disordered" evidence="4">
    <location>
        <begin position="1722"/>
        <end position="1747"/>
    </location>
</feature>